<sequence>MDTEAESVCCHEVDKLNRMREDRDCITSHEAFADVCLNVNSLAVAYYTINEYRPVLLEAPEIHREQSFK</sequence>
<organism evidence="1 2">
    <name type="scientific">Hyalomma asiaticum</name>
    <name type="common">Tick</name>
    <dbReference type="NCBI Taxonomy" id="266040"/>
    <lineage>
        <taxon>Eukaryota</taxon>
        <taxon>Metazoa</taxon>
        <taxon>Ecdysozoa</taxon>
        <taxon>Arthropoda</taxon>
        <taxon>Chelicerata</taxon>
        <taxon>Arachnida</taxon>
        <taxon>Acari</taxon>
        <taxon>Parasitiformes</taxon>
        <taxon>Ixodida</taxon>
        <taxon>Ixodoidea</taxon>
        <taxon>Ixodidae</taxon>
        <taxon>Hyalomminae</taxon>
        <taxon>Hyalomma</taxon>
    </lineage>
</organism>
<evidence type="ECO:0000313" key="2">
    <source>
        <dbReference type="Proteomes" id="UP000821845"/>
    </source>
</evidence>
<comment type="caution">
    <text evidence="1">The sequence shown here is derived from an EMBL/GenBank/DDBJ whole genome shotgun (WGS) entry which is preliminary data.</text>
</comment>
<keyword evidence="2" id="KW-1185">Reference proteome</keyword>
<gene>
    <name evidence="1" type="ORF">HPB50_022131</name>
</gene>
<accession>A0ACB7TLU2</accession>
<dbReference type="Proteomes" id="UP000821845">
    <property type="component" value="Chromosome 1"/>
</dbReference>
<protein>
    <submittedName>
        <fullName evidence="1">Uncharacterized protein</fullName>
    </submittedName>
</protein>
<reference evidence="1" key="1">
    <citation type="submission" date="2020-05" db="EMBL/GenBank/DDBJ databases">
        <title>Large-scale comparative analyses of tick genomes elucidate their genetic diversity and vector capacities.</title>
        <authorList>
            <person name="Jia N."/>
            <person name="Wang J."/>
            <person name="Shi W."/>
            <person name="Du L."/>
            <person name="Sun Y."/>
            <person name="Zhan W."/>
            <person name="Jiang J."/>
            <person name="Wang Q."/>
            <person name="Zhang B."/>
            <person name="Ji P."/>
            <person name="Sakyi L.B."/>
            <person name="Cui X."/>
            <person name="Yuan T."/>
            <person name="Jiang B."/>
            <person name="Yang W."/>
            <person name="Lam T.T.-Y."/>
            <person name="Chang Q."/>
            <person name="Ding S."/>
            <person name="Wang X."/>
            <person name="Zhu J."/>
            <person name="Ruan X."/>
            <person name="Zhao L."/>
            <person name="Wei J."/>
            <person name="Que T."/>
            <person name="Du C."/>
            <person name="Cheng J."/>
            <person name="Dai P."/>
            <person name="Han X."/>
            <person name="Huang E."/>
            <person name="Gao Y."/>
            <person name="Liu J."/>
            <person name="Shao H."/>
            <person name="Ye R."/>
            <person name="Li L."/>
            <person name="Wei W."/>
            <person name="Wang X."/>
            <person name="Wang C."/>
            <person name="Yang T."/>
            <person name="Huo Q."/>
            <person name="Li W."/>
            <person name="Guo W."/>
            <person name="Chen H."/>
            <person name="Zhou L."/>
            <person name="Ni X."/>
            <person name="Tian J."/>
            <person name="Zhou Y."/>
            <person name="Sheng Y."/>
            <person name="Liu T."/>
            <person name="Pan Y."/>
            <person name="Xia L."/>
            <person name="Li J."/>
            <person name="Zhao F."/>
            <person name="Cao W."/>
        </authorList>
    </citation>
    <scope>NUCLEOTIDE SEQUENCE</scope>
    <source>
        <strain evidence="1">Hyas-2018</strain>
    </source>
</reference>
<proteinExistence type="predicted"/>
<dbReference type="EMBL" id="CM023481">
    <property type="protein sequence ID" value="KAH6947948.1"/>
    <property type="molecule type" value="Genomic_DNA"/>
</dbReference>
<evidence type="ECO:0000313" key="1">
    <source>
        <dbReference type="EMBL" id="KAH6947948.1"/>
    </source>
</evidence>
<name>A0ACB7TLU2_HYAAI</name>